<evidence type="ECO:0000313" key="2">
    <source>
        <dbReference type="Proteomes" id="UP000597867"/>
    </source>
</evidence>
<proteinExistence type="predicted"/>
<protein>
    <submittedName>
        <fullName evidence="1">Uncharacterized protein</fullName>
    </submittedName>
</protein>
<dbReference type="Proteomes" id="UP000597867">
    <property type="component" value="Unassembled WGS sequence"/>
</dbReference>
<accession>A0ACC5Q8N5</accession>
<name>A0ACC5Q8N5_DOLFA</name>
<organism evidence="1 2">
    <name type="scientific">Dolichospermum flos-aquae LEGE 04289</name>
    <dbReference type="NCBI Taxonomy" id="1828708"/>
    <lineage>
        <taxon>Bacteria</taxon>
        <taxon>Bacillati</taxon>
        <taxon>Cyanobacteriota</taxon>
        <taxon>Cyanophyceae</taxon>
        <taxon>Nostocales</taxon>
        <taxon>Aphanizomenonaceae</taxon>
        <taxon>Dolichospermum</taxon>
    </lineage>
</organism>
<keyword evidence="2" id="KW-1185">Reference proteome</keyword>
<evidence type="ECO:0000313" key="1">
    <source>
        <dbReference type="EMBL" id="MBE9220915.1"/>
    </source>
</evidence>
<dbReference type="EMBL" id="JADEWF010000100">
    <property type="protein sequence ID" value="MBE9220915.1"/>
    <property type="molecule type" value="Genomic_DNA"/>
</dbReference>
<gene>
    <name evidence="1" type="ORF">IQ222_19505</name>
</gene>
<sequence length="59" mass="6662">MTGATPRGQVLRHGDREQGTGNREQGTANKTRKICFLGVDKGFEICYHNLDKEELSEIR</sequence>
<comment type="caution">
    <text evidence="1">The sequence shown here is derived from an EMBL/GenBank/DDBJ whole genome shotgun (WGS) entry which is preliminary data.</text>
</comment>
<reference evidence="1" key="1">
    <citation type="submission" date="2020-10" db="EMBL/GenBank/DDBJ databases">
        <authorList>
            <person name="Castelo-Branco R."/>
            <person name="Eusebio N."/>
            <person name="Adriana R."/>
            <person name="Vieira A."/>
            <person name="Brugerolle De Fraissinette N."/>
            <person name="Rezende De Castro R."/>
            <person name="Schneider M.P."/>
            <person name="Vasconcelos V."/>
            <person name="Leao P.N."/>
        </authorList>
    </citation>
    <scope>NUCLEOTIDE SEQUENCE</scope>
    <source>
        <strain evidence="1">LEGE 04289</strain>
    </source>
</reference>